<dbReference type="NCBIfam" id="NF006509">
    <property type="entry name" value="PRK08945.1"/>
    <property type="match status" value="1"/>
</dbReference>
<comment type="similarity">
    <text evidence="1">Belongs to the short-chain dehydrogenases/reductases (SDR) family.</text>
</comment>
<dbReference type="SUPFAM" id="SSF51735">
    <property type="entry name" value="NAD(P)-binding Rossmann-fold domains"/>
    <property type="match status" value="1"/>
</dbReference>
<dbReference type="OrthoDB" id="9790785at2"/>
<accession>A0A4Q0YUC6</accession>
<reference evidence="3 4" key="1">
    <citation type="submission" date="2017-10" db="EMBL/GenBank/DDBJ databases">
        <title>Nyctiphanis sp. nov., isolated from the stomach of the euphausiid Nyctiphanes simplex (Hansen, 1911) in the Gulf of California.</title>
        <authorList>
            <person name="Gomez-Gil B."/>
            <person name="Aguilar-Mendez M."/>
            <person name="Lopez-Cortes A."/>
            <person name="Gomez-Gutierrez J."/>
            <person name="Roque A."/>
            <person name="Lang E."/>
            <person name="Gonzalez-Castillo A."/>
        </authorList>
    </citation>
    <scope>NUCLEOTIDE SEQUENCE [LARGE SCALE GENOMIC DNA]</scope>
    <source>
        <strain evidence="3 4">CAIM 600</strain>
    </source>
</reference>
<protein>
    <submittedName>
        <fullName evidence="3">YciK family oxidoreductase</fullName>
    </submittedName>
</protein>
<dbReference type="PANTHER" id="PTHR42901">
    <property type="entry name" value="ALCOHOL DEHYDROGENASE"/>
    <property type="match status" value="1"/>
</dbReference>
<name>A0A4Q0YUC6_9GAMM</name>
<sequence length="259" mass="27973">MEYQVSSDALNDRVILVTGAGDGIGREAALSYAAKGATVILLGRTVSKLEAVYDEIETAGGPTPAIVPLDLMGATKQNYIDMADTIEGQFSRLDGVLHNASLLGVLSPFDQIDEKTFDDVMQVNVKGAFLMTQALLPLMKKSEDARIVFTSSTVGHMGRAFWGSYAISKFATEGMMQILADELSDTNVRVNAINPGGTRTKMRASAFPAEDSNLLKTPADIMPLYIYLMAPEGRDVNGQCIYAQPKLVPGQQKAKEEEE</sequence>
<comment type="caution">
    <text evidence="3">The sequence shown here is derived from an EMBL/GenBank/DDBJ whole genome shotgun (WGS) entry which is preliminary data.</text>
</comment>
<evidence type="ECO:0000313" key="4">
    <source>
        <dbReference type="Proteomes" id="UP000290287"/>
    </source>
</evidence>
<dbReference type="PANTHER" id="PTHR42901:SF1">
    <property type="entry name" value="ALCOHOL DEHYDROGENASE"/>
    <property type="match status" value="1"/>
</dbReference>
<keyword evidence="2" id="KW-0560">Oxidoreductase</keyword>
<dbReference type="Gene3D" id="3.40.50.720">
    <property type="entry name" value="NAD(P)-binding Rossmann-like Domain"/>
    <property type="match status" value="1"/>
</dbReference>
<dbReference type="EMBL" id="PEIB01000001">
    <property type="protein sequence ID" value="RXJ74886.1"/>
    <property type="molecule type" value="Genomic_DNA"/>
</dbReference>
<organism evidence="3 4">
    <name type="scientific">Veronia nyctiphanis</name>
    <dbReference type="NCBI Taxonomy" id="1278244"/>
    <lineage>
        <taxon>Bacteria</taxon>
        <taxon>Pseudomonadati</taxon>
        <taxon>Pseudomonadota</taxon>
        <taxon>Gammaproteobacteria</taxon>
        <taxon>Vibrionales</taxon>
        <taxon>Vibrionaceae</taxon>
        <taxon>Veronia</taxon>
    </lineage>
</organism>
<dbReference type="AlphaFoldDB" id="A0A4Q0YUC6"/>
<evidence type="ECO:0000313" key="3">
    <source>
        <dbReference type="EMBL" id="RXJ74886.1"/>
    </source>
</evidence>
<dbReference type="RefSeq" id="WP_129120776.1">
    <property type="nucleotide sequence ID" value="NZ_PEIB01000001.1"/>
</dbReference>
<dbReference type="InterPro" id="IPR020904">
    <property type="entry name" value="Sc_DH/Rdtase_CS"/>
</dbReference>
<dbReference type="Proteomes" id="UP000290287">
    <property type="component" value="Unassembled WGS sequence"/>
</dbReference>
<proteinExistence type="inferred from homology"/>
<dbReference type="GO" id="GO:0016491">
    <property type="term" value="F:oxidoreductase activity"/>
    <property type="evidence" value="ECO:0007669"/>
    <property type="project" value="UniProtKB-KW"/>
</dbReference>
<evidence type="ECO:0000256" key="1">
    <source>
        <dbReference type="ARBA" id="ARBA00006484"/>
    </source>
</evidence>
<gene>
    <name evidence="3" type="ORF">CS022_01415</name>
</gene>
<dbReference type="Pfam" id="PF00106">
    <property type="entry name" value="adh_short"/>
    <property type="match status" value="1"/>
</dbReference>
<dbReference type="PROSITE" id="PS00061">
    <property type="entry name" value="ADH_SHORT"/>
    <property type="match status" value="1"/>
</dbReference>
<dbReference type="InterPro" id="IPR036291">
    <property type="entry name" value="NAD(P)-bd_dom_sf"/>
</dbReference>
<evidence type="ECO:0000256" key="2">
    <source>
        <dbReference type="ARBA" id="ARBA00023002"/>
    </source>
</evidence>
<dbReference type="PRINTS" id="PR00081">
    <property type="entry name" value="GDHRDH"/>
</dbReference>
<keyword evidence="4" id="KW-1185">Reference proteome</keyword>
<dbReference type="InterPro" id="IPR002347">
    <property type="entry name" value="SDR_fam"/>
</dbReference>